<evidence type="ECO:0000256" key="1">
    <source>
        <dbReference type="SAM" id="Phobius"/>
    </source>
</evidence>
<name>A0A1Y3ANL6_EURMA</name>
<organism evidence="2 3">
    <name type="scientific">Euroglyphus maynei</name>
    <name type="common">Mayne's house dust mite</name>
    <dbReference type="NCBI Taxonomy" id="6958"/>
    <lineage>
        <taxon>Eukaryota</taxon>
        <taxon>Metazoa</taxon>
        <taxon>Ecdysozoa</taxon>
        <taxon>Arthropoda</taxon>
        <taxon>Chelicerata</taxon>
        <taxon>Arachnida</taxon>
        <taxon>Acari</taxon>
        <taxon>Acariformes</taxon>
        <taxon>Sarcoptiformes</taxon>
        <taxon>Astigmata</taxon>
        <taxon>Psoroptidia</taxon>
        <taxon>Analgoidea</taxon>
        <taxon>Pyroglyphidae</taxon>
        <taxon>Pyroglyphinae</taxon>
        <taxon>Euroglyphus</taxon>
    </lineage>
</organism>
<dbReference type="AlphaFoldDB" id="A0A1Y3ANL6"/>
<dbReference type="EMBL" id="MUJZ01067590">
    <property type="protein sequence ID" value="OTF70040.1"/>
    <property type="molecule type" value="Genomic_DNA"/>
</dbReference>
<sequence>MKIKSISYHICYPETMIFFPTIFGQFHKWKNDQRKKLNKRQRQQQHLYSIQILRNSLILWIICSFIIRLIFATDILVLLVSEKEQMIDTFKQLDKWLGHHNDYRVFVEKRSTTGKNFRLKFAHFVDRFVTIDYEDATTWYTIDKLINDRYFLIVDRERANLIANFYENLKLHVSNEGWLTTMSNIAIRKNLNEPCRKHLIEISKKIFHYGFWKLIMSKLIRYNWLKTELQRLKCQNFRITNHTNLHSRELLQLRFKRNEIDFESNNNDNRNRILNATNTSSLIHFYLLAIAISMIIFFLEYLHYIIWKRKSRKTFLQTNIIS</sequence>
<dbReference type="Proteomes" id="UP000194236">
    <property type="component" value="Unassembled WGS sequence"/>
</dbReference>
<feature type="transmembrane region" description="Helical" evidence="1">
    <location>
        <begin position="283"/>
        <end position="307"/>
    </location>
</feature>
<dbReference type="OrthoDB" id="6515088at2759"/>
<evidence type="ECO:0000313" key="3">
    <source>
        <dbReference type="Proteomes" id="UP000194236"/>
    </source>
</evidence>
<keyword evidence="3" id="KW-1185">Reference proteome</keyword>
<keyword evidence="1" id="KW-0472">Membrane</keyword>
<keyword evidence="1" id="KW-1133">Transmembrane helix</keyword>
<reference evidence="2 3" key="1">
    <citation type="submission" date="2017-03" db="EMBL/GenBank/DDBJ databases">
        <title>Genome Survey of Euroglyphus maynei.</title>
        <authorList>
            <person name="Arlian L.G."/>
            <person name="Morgan M.S."/>
            <person name="Rider S.D."/>
        </authorList>
    </citation>
    <scope>NUCLEOTIDE SEQUENCE [LARGE SCALE GENOMIC DNA]</scope>
    <source>
        <strain evidence="2">Arlian Lab</strain>
        <tissue evidence="2">Whole body</tissue>
    </source>
</reference>
<keyword evidence="1" id="KW-0812">Transmembrane</keyword>
<comment type="caution">
    <text evidence="2">The sequence shown here is derived from an EMBL/GenBank/DDBJ whole genome shotgun (WGS) entry which is preliminary data.</text>
</comment>
<gene>
    <name evidence="2" type="ORF">BLA29_002679</name>
</gene>
<evidence type="ECO:0000313" key="2">
    <source>
        <dbReference type="EMBL" id="OTF70040.1"/>
    </source>
</evidence>
<accession>A0A1Y3ANL6</accession>
<protein>
    <submittedName>
        <fullName evidence="2">Uncharacterized protein</fullName>
    </submittedName>
</protein>
<proteinExistence type="predicted"/>
<feature type="transmembrane region" description="Helical" evidence="1">
    <location>
        <begin position="47"/>
        <end position="71"/>
    </location>
</feature>